<dbReference type="InterPro" id="IPR002347">
    <property type="entry name" value="SDR_fam"/>
</dbReference>
<organism evidence="4 5">
    <name type="scientific">Lithohypha guttulata</name>
    <dbReference type="NCBI Taxonomy" id="1690604"/>
    <lineage>
        <taxon>Eukaryota</taxon>
        <taxon>Fungi</taxon>
        <taxon>Dikarya</taxon>
        <taxon>Ascomycota</taxon>
        <taxon>Pezizomycotina</taxon>
        <taxon>Eurotiomycetes</taxon>
        <taxon>Chaetothyriomycetidae</taxon>
        <taxon>Chaetothyriales</taxon>
        <taxon>Trichomeriaceae</taxon>
        <taxon>Lithohypha</taxon>
    </lineage>
</organism>
<dbReference type="PANTHER" id="PTHR44229">
    <property type="entry name" value="15-HYDROXYPROSTAGLANDIN DEHYDROGENASE [NAD(+)]"/>
    <property type="match status" value="1"/>
</dbReference>
<name>A0ABR0JUF2_9EURO</name>
<proteinExistence type="inferred from homology"/>
<dbReference type="InterPro" id="IPR036291">
    <property type="entry name" value="NAD(P)-bd_dom_sf"/>
</dbReference>
<gene>
    <name evidence="4" type="ORF">LTR24_010395</name>
</gene>
<sequence>MSIDVNLTHPIRCTQLAIAQFLSSSEPASQGEPKTVVHISSIAGEGAFTPVPLYVATKWGLRGFIYSLAEIEATRHLRVAAVAPGVVRTQLFLEHEDKRKLIVDDSGKEQTDCTTPEEVAQVMHKICTQDQISNAKGELIPLRGGSLIEVINQDLRDVPMYGSQPPGTDTDMKGLAMVNVTEAWKDMNAAVEKRKWGIWTWLSPPFDQPQAMKVGYRGFDHHQCGEGAENYAGGYLEKRIQREIASIHSVMLQWIRAIAGSN</sequence>
<evidence type="ECO:0000256" key="3">
    <source>
        <dbReference type="ARBA" id="ARBA00023002"/>
    </source>
</evidence>
<keyword evidence="2" id="KW-0521">NADP</keyword>
<reference evidence="4 5" key="1">
    <citation type="submission" date="2023-08" db="EMBL/GenBank/DDBJ databases">
        <title>Black Yeasts Isolated from many extreme environments.</title>
        <authorList>
            <person name="Coleine C."/>
            <person name="Stajich J.E."/>
            <person name="Selbmann L."/>
        </authorList>
    </citation>
    <scope>NUCLEOTIDE SEQUENCE [LARGE SCALE GENOMIC DNA]</scope>
    <source>
        <strain evidence="4 5">CCFEE 5885</strain>
    </source>
</reference>
<dbReference type="Gene3D" id="3.40.50.720">
    <property type="entry name" value="NAD(P)-binding Rossmann-like Domain"/>
    <property type="match status" value="1"/>
</dbReference>
<evidence type="ECO:0000256" key="1">
    <source>
        <dbReference type="ARBA" id="ARBA00006484"/>
    </source>
</evidence>
<dbReference type="PANTHER" id="PTHR44229:SF4">
    <property type="entry name" value="15-HYDROXYPROSTAGLANDIN DEHYDROGENASE [NAD(+)]"/>
    <property type="match status" value="1"/>
</dbReference>
<protein>
    <recommendedName>
        <fullName evidence="6">NAD(P)-binding protein</fullName>
    </recommendedName>
</protein>
<keyword evidence="5" id="KW-1185">Reference proteome</keyword>
<dbReference type="EMBL" id="JAVRRG010000321">
    <property type="protein sequence ID" value="KAK5073280.1"/>
    <property type="molecule type" value="Genomic_DNA"/>
</dbReference>
<dbReference type="SUPFAM" id="SSF51735">
    <property type="entry name" value="NAD(P)-binding Rossmann-fold domains"/>
    <property type="match status" value="1"/>
</dbReference>
<dbReference type="PRINTS" id="PR00081">
    <property type="entry name" value="GDHRDH"/>
</dbReference>
<comment type="caution">
    <text evidence="4">The sequence shown here is derived from an EMBL/GenBank/DDBJ whole genome shotgun (WGS) entry which is preliminary data.</text>
</comment>
<evidence type="ECO:0000313" key="4">
    <source>
        <dbReference type="EMBL" id="KAK5073280.1"/>
    </source>
</evidence>
<keyword evidence="3" id="KW-0560">Oxidoreductase</keyword>
<dbReference type="Pfam" id="PF00106">
    <property type="entry name" value="adh_short"/>
    <property type="match status" value="1"/>
</dbReference>
<evidence type="ECO:0000313" key="5">
    <source>
        <dbReference type="Proteomes" id="UP001345013"/>
    </source>
</evidence>
<dbReference type="PROSITE" id="PS00061">
    <property type="entry name" value="ADH_SHORT"/>
    <property type="match status" value="1"/>
</dbReference>
<dbReference type="InterPro" id="IPR020904">
    <property type="entry name" value="Sc_DH/Rdtase_CS"/>
</dbReference>
<evidence type="ECO:0000256" key="2">
    <source>
        <dbReference type="ARBA" id="ARBA00022857"/>
    </source>
</evidence>
<dbReference type="Proteomes" id="UP001345013">
    <property type="component" value="Unassembled WGS sequence"/>
</dbReference>
<comment type="similarity">
    <text evidence="1">Belongs to the short-chain dehydrogenases/reductases (SDR) family.</text>
</comment>
<evidence type="ECO:0008006" key="6">
    <source>
        <dbReference type="Google" id="ProtNLM"/>
    </source>
</evidence>
<accession>A0ABR0JUF2</accession>